<protein>
    <submittedName>
        <fullName evidence="2">Uncharacterized protein</fullName>
    </submittedName>
</protein>
<keyword evidence="1" id="KW-1133">Transmembrane helix</keyword>
<organism evidence="2 3">
    <name type="scientific">Dendrobium chrysotoxum</name>
    <name type="common">Orchid</name>
    <dbReference type="NCBI Taxonomy" id="161865"/>
    <lineage>
        <taxon>Eukaryota</taxon>
        <taxon>Viridiplantae</taxon>
        <taxon>Streptophyta</taxon>
        <taxon>Embryophyta</taxon>
        <taxon>Tracheophyta</taxon>
        <taxon>Spermatophyta</taxon>
        <taxon>Magnoliopsida</taxon>
        <taxon>Liliopsida</taxon>
        <taxon>Asparagales</taxon>
        <taxon>Orchidaceae</taxon>
        <taxon>Epidendroideae</taxon>
        <taxon>Malaxideae</taxon>
        <taxon>Dendrobiinae</taxon>
        <taxon>Dendrobium</taxon>
    </lineage>
</organism>
<evidence type="ECO:0000256" key="1">
    <source>
        <dbReference type="SAM" id="Phobius"/>
    </source>
</evidence>
<evidence type="ECO:0000313" key="2">
    <source>
        <dbReference type="EMBL" id="KAH0457898.1"/>
    </source>
</evidence>
<feature type="transmembrane region" description="Helical" evidence="1">
    <location>
        <begin position="55"/>
        <end position="78"/>
    </location>
</feature>
<reference evidence="2 3" key="1">
    <citation type="journal article" date="2021" name="Hortic Res">
        <title>Chromosome-scale assembly of the Dendrobium chrysotoxum genome enhances the understanding of orchid evolution.</title>
        <authorList>
            <person name="Zhang Y."/>
            <person name="Zhang G.Q."/>
            <person name="Zhang D."/>
            <person name="Liu X.D."/>
            <person name="Xu X.Y."/>
            <person name="Sun W.H."/>
            <person name="Yu X."/>
            <person name="Zhu X."/>
            <person name="Wang Z.W."/>
            <person name="Zhao X."/>
            <person name="Zhong W.Y."/>
            <person name="Chen H."/>
            <person name="Yin W.L."/>
            <person name="Huang T."/>
            <person name="Niu S.C."/>
            <person name="Liu Z.J."/>
        </authorList>
    </citation>
    <scope>NUCLEOTIDE SEQUENCE [LARGE SCALE GENOMIC DNA]</scope>
    <source>
        <strain evidence="2">Lindl</strain>
    </source>
</reference>
<proteinExistence type="predicted"/>
<dbReference type="EMBL" id="JAGFBR010000012">
    <property type="protein sequence ID" value="KAH0457898.1"/>
    <property type="molecule type" value="Genomic_DNA"/>
</dbReference>
<name>A0AAV7GQD6_DENCH</name>
<accession>A0AAV7GQD6</accession>
<gene>
    <name evidence="2" type="ORF">IEQ34_013213</name>
</gene>
<evidence type="ECO:0000313" key="3">
    <source>
        <dbReference type="Proteomes" id="UP000775213"/>
    </source>
</evidence>
<keyword evidence="1" id="KW-0812">Transmembrane</keyword>
<dbReference type="Proteomes" id="UP000775213">
    <property type="component" value="Unassembled WGS sequence"/>
</dbReference>
<dbReference type="AlphaFoldDB" id="A0AAV7GQD6"/>
<comment type="caution">
    <text evidence="2">The sequence shown here is derived from an EMBL/GenBank/DDBJ whole genome shotgun (WGS) entry which is preliminary data.</text>
</comment>
<sequence length="82" mass="9132">MAVKRVSDPNFLNGSFRSWSFVDALSGSPSTVCFPELWQCSFRGLPSLWISEEEVLALAVPFQFALVGFFFCIAPTFFGCHS</sequence>
<keyword evidence="3" id="KW-1185">Reference proteome</keyword>
<keyword evidence="1" id="KW-0472">Membrane</keyword>